<evidence type="ECO:0000259" key="1">
    <source>
        <dbReference type="Pfam" id="PF09994"/>
    </source>
</evidence>
<evidence type="ECO:0000313" key="2">
    <source>
        <dbReference type="EMBL" id="GLI57399.1"/>
    </source>
</evidence>
<feature type="domain" description="T6SS Phospholipase effector Tle1-like catalytic" evidence="1">
    <location>
        <begin position="119"/>
        <end position="224"/>
    </location>
</feature>
<keyword evidence="3" id="KW-1185">Reference proteome</keyword>
<dbReference type="PANTHER" id="PTHR33840:SF1">
    <property type="entry name" value="TLE1 PHOSPHOLIPASE DOMAIN-CONTAINING PROTEIN"/>
    <property type="match status" value="1"/>
</dbReference>
<proteinExistence type="predicted"/>
<reference evidence="2" key="1">
    <citation type="submission" date="2022-12" db="EMBL/GenBank/DDBJ databases">
        <title>Reference genome sequencing for broad-spectrum identification of bacterial and archaeal isolates by mass spectrometry.</title>
        <authorList>
            <person name="Sekiguchi Y."/>
            <person name="Tourlousse D.M."/>
        </authorList>
    </citation>
    <scope>NUCLEOTIDE SEQUENCE</scope>
    <source>
        <strain evidence="2">10succ1</strain>
    </source>
</reference>
<comment type="caution">
    <text evidence="2">The sequence shown here is derived from an EMBL/GenBank/DDBJ whole genome shotgun (WGS) entry which is preliminary data.</text>
</comment>
<dbReference type="Proteomes" id="UP001144471">
    <property type="component" value="Unassembled WGS sequence"/>
</dbReference>
<dbReference type="RefSeq" id="WP_281836993.1">
    <property type="nucleotide sequence ID" value="NZ_BSDY01000017.1"/>
</dbReference>
<dbReference type="SUPFAM" id="SSF53474">
    <property type="entry name" value="alpha/beta-Hydrolases"/>
    <property type="match status" value="1"/>
</dbReference>
<sequence length="326" mass="37546">MGRKLFILFDGTWNDEKGLFNNEVVSNIVKLKNLIIPSENQIVYYSRGLGSDLENLLLGMFVKGVFAVGERKKRHRAMQFLKKTYRDGDTIYIFGFSRGAASARLFAKDIEKKGINGKMGIKIAFLGIWDTVSAFSVPLRVLGIKLRNRREKIILDEDITSLNVERAVHILSIDENRKIFEPDLIKMGPGVEEVWFPGVHSDVGGSYDKNECQIGDLSLNYMIDRLESYIRSRNYSKINFTNERNKIKTLPSELIIHKHQSFFNSKPRKIKVHSNSNCEYPLICDLISPLVRGKIKVVNPRNNKHYPYTPKNLKEIGKRYKLIETF</sequence>
<name>A0A9W6GLP5_9FUSO</name>
<protein>
    <recommendedName>
        <fullName evidence="1">T6SS Phospholipase effector Tle1-like catalytic domain-containing protein</fullName>
    </recommendedName>
</protein>
<gene>
    <name evidence="2" type="ORF">PM10SUCC1_29130</name>
</gene>
<organism evidence="2 3">
    <name type="scientific">Propionigenium maris DSM 9537</name>
    <dbReference type="NCBI Taxonomy" id="1123000"/>
    <lineage>
        <taxon>Bacteria</taxon>
        <taxon>Fusobacteriati</taxon>
        <taxon>Fusobacteriota</taxon>
        <taxon>Fusobacteriia</taxon>
        <taxon>Fusobacteriales</taxon>
        <taxon>Fusobacteriaceae</taxon>
        <taxon>Propionigenium</taxon>
    </lineage>
</organism>
<dbReference type="Pfam" id="PF09994">
    <property type="entry name" value="T6SS_Tle1-like_cat"/>
    <property type="match status" value="2"/>
</dbReference>
<feature type="domain" description="T6SS Phospholipase effector Tle1-like catalytic" evidence="1">
    <location>
        <begin position="3"/>
        <end position="116"/>
    </location>
</feature>
<dbReference type="AlphaFoldDB" id="A0A9W6GLP5"/>
<dbReference type="PANTHER" id="PTHR33840">
    <property type="match status" value="1"/>
</dbReference>
<dbReference type="InterPro" id="IPR018712">
    <property type="entry name" value="Tle1-like_cat"/>
</dbReference>
<evidence type="ECO:0000313" key="3">
    <source>
        <dbReference type="Proteomes" id="UP001144471"/>
    </source>
</evidence>
<dbReference type="EMBL" id="BSDY01000017">
    <property type="protein sequence ID" value="GLI57399.1"/>
    <property type="molecule type" value="Genomic_DNA"/>
</dbReference>
<dbReference type="InterPro" id="IPR029058">
    <property type="entry name" value="AB_hydrolase_fold"/>
</dbReference>
<accession>A0A9W6GLP5</accession>